<organism evidence="1 2">
    <name type="scientific">Dorcoceras hygrometricum</name>
    <dbReference type="NCBI Taxonomy" id="472368"/>
    <lineage>
        <taxon>Eukaryota</taxon>
        <taxon>Viridiplantae</taxon>
        <taxon>Streptophyta</taxon>
        <taxon>Embryophyta</taxon>
        <taxon>Tracheophyta</taxon>
        <taxon>Spermatophyta</taxon>
        <taxon>Magnoliopsida</taxon>
        <taxon>eudicotyledons</taxon>
        <taxon>Gunneridae</taxon>
        <taxon>Pentapetalae</taxon>
        <taxon>asterids</taxon>
        <taxon>lamiids</taxon>
        <taxon>Lamiales</taxon>
        <taxon>Gesneriaceae</taxon>
        <taxon>Didymocarpoideae</taxon>
        <taxon>Trichosporeae</taxon>
        <taxon>Loxocarpinae</taxon>
        <taxon>Dorcoceras</taxon>
    </lineage>
</organism>
<gene>
    <name evidence="1" type="ORF">F511_46415</name>
</gene>
<name>A0A2Z6ZUP5_9LAMI</name>
<evidence type="ECO:0000313" key="2">
    <source>
        <dbReference type="Proteomes" id="UP000250235"/>
    </source>
</evidence>
<accession>A0A2Z6ZUP5</accession>
<keyword evidence="2" id="KW-1185">Reference proteome</keyword>
<evidence type="ECO:0000313" key="1">
    <source>
        <dbReference type="EMBL" id="KZT76561.1"/>
    </source>
</evidence>
<dbReference type="EMBL" id="KV110270">
    <property type="protein sequence ID" value="KZT76561.1"/>
    <property type="molecule type" value="Genomic_DNA"/>
</dbReference>
<protein>
    <submittedName>
        <fullName evidence="1">Uncharacterized protein</fullName>
    </submittedName>
</protein>
<dbReference type="Proteomes" id="UP000250235">
    <property type="component" value="Unassembled WGS sequence"/>
</dbReference>
<dbReference type="AlphaFoldDB" id="A0A2Z6ZUP5"/>
<proteinExistence type="predicted"/>
<reference evidence="1 2" key="1">
    <citation type="journal article" date="2015" name="Proc. Natl. Acad. Sci. U.S.A.">
        <title>The resurrection genome of Boea hygrometrica: A blueprint for survival of dehydration.</title>
        <authorList>
            <person name="Xiao L."/>
            <person name="Yang G."/>
            <person name="Zhang L."/>
            <person name="Yang X."/>
            <person name="Zhao S."/>
            <person name="Ji Z."/>
            <person name="Zhou Q."/>
            <person name="Hu M."/>
            <person name="Wang Y."/>
            <person name="Chen M."/>
            <person name="Xu Y."/>
            <person name="Jin H."/>
            <person name="Xiao X."/>
            <person name="Hu G."/>
            <person name="Bao F."/>
            <person name="Hu Y."/>
            <person name="Wan P."/>
            <person name="Li L."/>
            <person name="Deng X."/>
            <person name="Kuang T."/>
            <person name="Xiang C."/>
            <person name="Zhu J.K."/>
            <person name="Oliver M.J."/>
            <person name="He Y."/>
        </authorList>
    </citation>
    <scope>NUCLEOTIDE SEQUENCE [LARGE SCALE GENOMIC DNA]</scope>
    <source>
        <strain evidence="2">cv. XS01</strain>
    </source>
</reference>
<sequence length="141" mass="15477">MRALDAHCPRARRARRRCWPIEWRRVARDVALRRPRDAAVLMAGRCDDGRCLMQSVAHRCAPPSRTIVALWRDESGAGRGVVRRCMRVCAHGRAPACALATRANFVAAAAGRPPLRRVFDGVATAGLISSRVWFGPVPGSP</sequence>